<accession>A0A5Q0QHA3</accession>
<reference evidence="2 3" key="1">
    <citation type="submission" date="2019-10" db="EMBL/GenBank/DDBJ databases">
        <authorList>
            <person name="Dong K."/>
        </authorList>
    </citation>
    <scope>NUCLEOTIDE SEQUENCE [LARGE SCALE GENOMIC DNA]</scope>
    <source>
        <strain evidence="3">dk4302</strain>
    </source>
</reference>
<dbReference type="AlphaFoldDB" id="A0A5Q0QHA3"/>
<organism evidence="2 3">
    <name type="scientific">Sphingobacterium zhuxiongii</name>
    <dbReference type="NCBI Taxonomy" id="2662364"/>
    <lineage>
        <taxon>Bacteria</taxon>
        <taxon>Pseudomonadati</taxon>
        <taxon>Bacteroidota</taxon>
        <taxon>Sphingobacteriia</taxon>
        <taxon>Sphingobacteriales</taxon>
        <taxon>Sphingobacteriaceae</taxon>
        <taxon>Sphingobacterium</taxon>
    </lineage>
</organism>
<proteinExistence type="predicted"/>
<evidence type="ECO:0000256" key="1">
    <source>
        <dbReference type="SAM" id="Phobius"/>
    </source>
</evidence>
<dbReference type="EMBL" id="CP045652">
    <property type="protein sequence ID" value="QGA26770.1"/>
    <property type="molecule type" value="Genomic_DNA"/>
</dbReference>
<gene>
    <name evidence="2" type="ORF">GFH32_10740</name>
</gene>
<dbReference type="Proteomes" id="UP000326921">
    <property type="component" value="Chromosome"/>
</dbReference>
<feature type="transmembrane region" description="Helical" evidence="1">
    <location>
        <begin position="88"/>
        <end position="105"/>
    </location>
</feature>
<feature type="transmembrane region" description="Helical" evidence="1">
    <location>
        <begin position="59"/>
        <end position="81"/>
    </location>
</feature>
<dbReference type="RefSeq" id="WP_153511618.1">
    <property type="nucleotide sequence ID" value="NZ_CP045652.1"/>
</dbReference>
<keyword evidence="1" id="KW-1133">Transmembrane helix</keyword>
<protein>
    <submittedName>
        <fullName evidence="2">Uncharacterized protein</fullName>
    </submittedName>
</protein>
<keyword evidence="1" id="KW-0812">Transmembrane</keyword>
<keyword evidence="3" id="KW-1185">Reference proteome</keyword>
<evidence type="ECO:0000313" key="3">
    <source>
        <dbReference type="Proteomes" id="UP000326921"/>
    </source>
</evidence>
<evidence type="ECO:0000313" key="2">
    <source>
        <dbReference type="EMBL" id="QGA26770.1"/>
    </source>
</evidence>
<dbReference type="KEGG" id="sphe:GFH32_10740"/>
<feature type="transmembrane region" description="Helical" evidence="1">
    <location>
        <begin position="111"/>
        <end position="130"/>
    </location>
</feature>
<keyword evidence="1" id="KW-0472">Membrane</keyword>
<name>A0A5Q0QHA3_9SPHI</name>
<sequence length="134" mass="14338">MNPVIRNILAVVLGLVAGSLVNGGLIQISSSIIAPPDGVDVMTEEGLKAGIHLFEPKHFLFPFLAHALGTLVGAFVAAKICAGPKLKYALIIGFFFLIGGISMIFMLPSPLWFTLVDLLLAYIPMAYLGMRLAR</sequence>